<comment type="caution">
    <text evidence="2">The sequence shown here is derived from an EMBL/GenBank/DDBJ whole genome shotgun (WGS) entry which is preliminary data.</text>
</comment>
<keyword evidence="3" id="KW-1185">Reference proteome</keyword>
<reference evidence="2 3" key="1">
    <citation type="submission" date="2016-09" db="EMBL/GenBank/DDBJ databases">
        <authorList>
            <person name="Capua I."/>
            <person name="De Benedictis P."/>
            <person name="Joannis T."/>
            <person name="Lombin L.H."/>
            <person name="Cattoli G."/>
        </authorList>
    </citation>
    <scope>NUCLEOTIDE SEQUENCE [LARGE SCALE GENOMIC DNA]</scope>
    <source>
        <strain evidence="2 3">IMI 309357</strain>
    </source>
</reference>
<dbReference type="Pfam" id="PF20150">
    <property type="entry name" value="2EXR"/>
    <property type="match status" value="1"/>
</dbReference>
<evidence type="ECO:0000313" key="2">
    <source>
        <dbReference type="EMBL" id="OHE96799.1"/>
    </source>
</evidence>
<dbReference type="PANTHER" id="PTHR35910:SF1">
    <property type="entry name" value="2EXR DOMAIN-CONTAINING PROTEIN"/>
    <property type="match status" value="1"/>
</dbReference>
<evidence type="ECO:0000259" key="1">
    <source>
        <dbReference type="Pfam" id="PF20150"/>
    </source>
</evidence>
<proteinExistence type="predicted"/>
<dbReference type="OrthoDB" id="3513892at2759"/>
<accession>A0A1G4B5T0</accession>
<protein>
    <recommendedName>
        <fullName evidence="1">2EXR domain-containing protein</fullName>
    </recommendedName>
</protein>
<feature type="domain" description="2EXR" evidence="1">
    <location>
        <begin position="7"/>
        <end position="100"/>
    </location>
</feature>
<dbReference type="EMBL" id="MJBS01000065">
    <property type="protein sequence ID" value="OHE96799.1"/>
    <property type="molecule type" value="Genomic_DNA"/>
</dbReference>
<name>A0A1G4B5T0_9PEZI</name>
<organism evidence="2 3">
    <name type="scientific">Colletotrichum orchidophilum</name>
    <dbReference type="NCBI Taxonomy" id="1209926"/>
    <lineage>
        <taxon>Eukaryota</taxon>
        <taxon>Fungi</taxon>
        <taxon>Dikarya</taxon>
        <taxon>Ascomycota</taxon>
        <taxon>Pezizomycotina</taxon>
        <taxon>Sordariomycetes</taxon>
        <taxon>Hypocreomycetidae</taxon>
        <taxon>Glomerellales</taxon>
        <taxon>Glomerellaceae</taxon>
        <taxon>Colletotrichum</taxon>
    </lineage>
</organism>
<dbReference type="RefSeq" id="XP_022473955.1">
    <property type="nucleotide sequence ID" value="XM_022619580.1"/>
</dbReference>
<dbReference type="Proteomes" id="UP000176998">
    <property type="component" value="Unassembled WGS sequence"/>
</dbReference>
<dbReference type="PANTHER" id="PTHR35910">
    <property type="entry name" value="2EXR DOMAIN-CONTAINING PROTEIN"/>
    <property type="match status" value="1"/>
</dbReference>
<dbReference type="AlphaFoldDB" id="A0A1G4B5T0"/>
<dbReference type="InterPro" id="IPR045518">
    <property type="entry name" value="2EXR"/>
</dbReference>
<gene>
    <name evidence="2" type="ORF">CORC01_07945</name>
</gene>
<sequence>MSDSVKFEPFLRLPVELRYLIWNASLEPQGRLVVVSPKCDWLARRCRLPVMSAVHYESRKEFLRLYTRLIDEVPDQRLHTAFRDRKVEDHVYLNTRIDTLVLGTVTNTSVVDQHLHLFRPVLSLTTPDYTVGVMIDMPTLSRRDRNRLRRVRLHDTNYLQQVFNLRIKRKAGIHHRVPGRGIAPLPTLHFPNLEVIYLVSLRTLITMLDGGLHLQTPGFGMHFRYVVPTNELYRKVHDIRHHEYFAGVRPNYKTPPNCDEAYGSKSNGMRIDIIHSGNLDWVTGD</sequence>
<evidence type="ECO:0000313" key="3">
    <source>
        <dbReference type="Proteomes" id="UP000176998"/>
    </source>
</evidence>
<dbReference type="GeneID" id="34561090"/>